<evidence type="ECO:0000256" key="1">
    <source>
        <dbReference type="ARBA" id="ARBA00022729"/>
    </source>
</evidence>
<feature type="domain" description="Secretion system C-terminal sorting" evidence="3">
    <location>
        <begin position="307"/>
        <end position="373"/>
    </location>
</feature>
<protein>
    <recommendedName>
        <fullName evidence="3">Secretion system C-terminal sorting domain-containing protein</fullName>
    </recommendedName>
</protein>
<name>A0ABV2LSU2_9FLAO</name>
<organism evidence="4 5">
    <name type="scientific">Moheibacter stercoris</name>
    <dbReference type="NCBI Taxonomy" id="1628251"/>
    <lineage>
        <taxon>Bacteria</taxon>
        <taxon>Pseudomonadati</taxon>
        <taxon>Bacteroidota</taxon>
        <taxon>Flavobacteriia</taxon>
        <taxon>Flavobacteriales</taxon>
        <taxon>Weeksellaceae</taxon>
        <taxon>Moheibacter</taxon>
    </lineage>
</organism>
<sequence>MKQFIYFLSILFSSLALGQFTSNDVKFYVGEGSQTSYLIVDFKDGTDDRSYAWGFRYEEGQNITFGQMLQAIEDAEPNFSHLTGSNGGFLNDIIFNAHQGLEGDPDWWSTWSGETAETMSMNAGISEPLQNERWYGTSYGFMNPSPEHPVTPIPAYSSLWFSESDIDTWIGEGQNRSILIVDFGTDTEGVANSFAFGIQYEEETITVEEALTRISNRVENFEFSLTEDQISSITFNEFEGISSEDNPWKTFIGTDLSNWVTENSIATSNLENGKWAGFSFGERRPFIPTDEVILLNTADVELTKSQLYPNPTSTVFYVNDLSIDKVSIFDLTGKLVLTTSNTKNGISVQGLEKGVYIVTTQFQNKVSTYRLIVQ</sequence>
<feature type="chain" id="PRO_5046396549" description="Secretion system C-terminal sorting domain-containing protein" evidence="2">
    <location>
        <begin position="19"/>
        <end position="374"/>
    </location>
</feature>
<evidence type="ECO:0000256" key="2">
    <source>
        <dbReference type="SAM" id="SignalP"/>
    </source>
</evidence>
<accession>A0ABV2LSU2</accession>
<reference evidence="4 5" key="1">
    <citation type="submission" date="2024-06" db="EMBL/GenBank/DDBJ databases">
        <title>Genomic Encyclopedia of Type Strains, Phase IV (KMG-IV): sequencing the most valuable type-strain genomes for metagenomic binning, comparative biology and taxonomic classification.</title>
        <authorList>
            <person name="Goeker M."/>
        </authorList>
    </citation>
    <scope>NUCLEOTIDE SEQUENCE [LARGE SCALE GENOMIC DNA]</scope>
    <source>
        <strain evidence="4 5">DSM 29388</strain>
    </source>
</reference>
<dbReference type="Pfam" id="PF18962">
    <property type="entry name" value="Por_Secre_tail"/>
    <property type="match status" value="1"/>
</dbReference>
<comment type="caution">
    <text evidence="4">The sequence shown here is derived from an EMBL/GenBank/DDBJ whole genome shotgun (WGS) entry which is preliminary data.</text>
</comment>
<evidence type="ECO:0000313" key="5">
    <source>
        <dbReference type="Proteomes" id="UP001549146"/>
    </source>
</evidence>
<keyword evidence="5" id="KW-1185">Reference proteome</keyword>
<feature type="signal peptide" evidence="2">
    <location>
        <begin position="1"/>
        <end position="18"/>
    </location>
</feature>
<dbReference type="InterPro" id="IPR026444">
    <property type="entry name" value="Secre_tail"/>
</dbReference>
<dbReference type="NCBIfam" id="TIGR04183">
    <property type="entry name" value="Por_Secre_tail"/>
    <property type="match status" value="1"/>
</dbReference>
<evidence type="ECO:0000259" key="3">
    <source>
        <dbReference type="Pfam" id="PF18962"/>
    </source>
</evidence>
<proteinExistence type="predicted"/>
<gene>
    <name evidence="4" type="ORF">ABID46_001211</name>
</gene>
<dbReference type="EMBL" id="JBEPMO010000005">
    <property type="protein sequence ID" value="MET3731637.1"/>
    <property type="molecule type" value="Genomic_DNA"/>
</dbReference>
<dbReference type="Proteomes" id="UP001549146">
    <property type="component" value="Unassembled WGS sequence"/>
</dbReference>
<keyword evidence="1 2" id="KW-0732">Signal</keyword>
<evidence type="ECO:0000313" key="4">
    <source>
        <dbReference type="EMBL" id="MET3731637.1"/>
    </source>
</evidence>
<dbReference type="RefSeq" id="WP_354508090.1">
    <property type="nucleotide sequence ID" value="NZ_JBEPMO010000005.1"/>
</dbReference>